<sequence length="59" mass="6757">MAGYRGEWCADLDGYPLASAIRISVELKLSLKAAYIYLEPFSLPDACKIFVFWLIKHVY</sequence>
<gene>
    <name evidence="1" type="ORF">CSR02_14915</name>
</gene>
<evidence type="ECO:0000313" key="1">
    <source>
        <dbReference type="EMBL" id="PHY92807.1"/>
    </source>
</evidence>
<accession>A0A2G4R8I0</accession>
<organism evidence="1 2">
    <name type="scientific">Acetobacter pomorum</name>
    <dbReference type="NCBI Taxonomy" id="65959"/>
    <lineage>
        <taxon>Bacteria</taxon>
        <taxon>Pseudomonadati</taxon>
        <taxon>Pseudomonadota</taxon>
        <taxon>Alphaproteobacteria</taxon>
        <taxon>Acetobacterales</taxon>
        <taxon>Acetobacteraceae</taxon>
        <taxon>Acetobacter</taxon>
    </lineage>
</organism>
<dbReference type="Proteomes" id="UP000228751">
    <property type="component" value="Unassembled WGS sequence"/>
</dbReference>
<reference evidence="1 2" key="1">
    <citation type="submission" date="2017-10" db="EMBL/GenBank/DDBJ databases">
        <title>Genomic analysis of the genus Acetobacter.</title>
        <authorList>
            <person name="Kim K.H."/>
            <person name="Chun B.H."/>
            <person name="Son A.R."/>
            <person name="Jeon C.O."/>
        </authorList>
    </citation>
    <scope>NUCLEOTIDE SEQUENCE [LARGE SCALE GENOMIC DNA]</scope>
    <source>
        <strain evidence="1 2">LHT 2458</strain>
    </source>
</reference>
<dbReference type="AlphaFoldDB" id="A0A2G4R8I0"/>
<proteinExistence type="predicted"/>
<protein>
    <submittedName>
        <fullName evidence="1">Uncharacterized protein</fullName>
    </submittedName>
</protein>
<keyword evidence="2" id="KW-1185">Reference proteome</keyword>
<evidence type="ECO:0000313" key="2">
    <source>
        <dbReference type="Proteomes" id="UP000228751"/>
    </source>
</evidence>
<dbReference type="EMBL" id="PEBQ01000191">
    <property type="protein sequence ID" value="PHY92807.1"/>
    <property type="molecule type" value="Genomic_DNA"/>
</dbReference>
<comment type="caution">
    <text evidence="1">The sequence shown here is derived from an EMBL/GenBank/DDBJ whole genome shotgun (WGS) entry which is preliminary data.</text>
</comment>
<name>A0A2G4R8I0_9PROT</name>